<dbReference type="InterPro" id="IPR010982">
    <property type="entry name" value="Lambda_DNA-bd_dom_sf"/>
</dbReference>
<reference evidence="1 2" key="1">
    <citation type="journal article" date="2011" name="Microbiology">
        <title>Transcriptome response to different carbon sources in Acetobacter aceti.</title>
        <authorList>
            <person name="Sakurai K."/>
            <person name="Arai H."/>
            <person name="Ishii M."/>
            <person name="Igarashi Y."/>
        </authorList>
    </citation>
    <scope>NUCLEOTIDE SEQUENCE [LARGE SCALE GENOMIC DNA]</scope>
    <source>
        <strain evidence="1 2">NBRC 14818</strain>
    </source>
</reference>
<dbReference type="GO" id="GO:0003677">
    <property type="term" value="F:DNA binding"/>
    <property type="evidence" value="ECO:0007669"/>
    <property type="project" value="InterPro"/>
</dbReference>
<organism evidence="1 2">
    <name type="scientific">Acetobacter aceti NBRC 14818</name>
    <dbReference type="NCBI Taxonomy" id="887700"/>
    <lineage>
        <taxon>Bacteria</taxon>
        <taxon>Pseudomonadati</taxon>
        <taxon>Pseudomonadota</taxon>
        <taxon>Alphaproteobacteria</taxon>
        <taxon>Acetobacterales</taxon>
        <taxon>Acetobacteraceae</taxon>
        <taxon>Acetobacter</taxon>
        <taxon>Acetobacter subgen. Acetobacter</taxon>
    </lineage>
</organism>
<proteinExistence type="predicted"/>
<dbReference type="AlphaFoldDB" id="A0AB33IGM4"/>
<sequence length="184" mass="20374">MTQTHRKGMHAEEIKAALKMRFGSLAAFAVKLGRNEGAVSRAINTPGYSRPVEAEIAPDVREKIAGTWVSRSGSQLDALAKHPPEMQRKIIEMVIRYPEITKIADAVSEVTKAPKPVPATPLEKFLTGWRKMDTRGRLGVMRNISCDIAQSWDQIWLSMSEEDRDLVIQVIAPELPGGLSREAA</sequence>
<dbReference type="Gene3D" id="1.10.260.40">
    <property type="entry name" value="lambda repressor-like DNA-binding domains"/>
    <property type="match status" value="1"/>
</dbReference>
<protein>
    <submittedName>
        <fullName evidence="1">Uncharacterized protein</fullName>
    </submittedName>
</protein>
<accession>A0AB33IGM4</accession>
<name>A0AB33IGM4_ACEAC</name>
<keyword evidence="2" id="KW-1185">Reference proteome</keyword>
<dbReference type="Proteomes" id="UP000516424">
    <property type="component" value="Chromosome"/>
</dbReference>
<gene>
    <name evidence="1" type="ORF">EMQ_0580</name>
</gene>
<dbReference type="EMBL" id="AP023410">
    <property type="protein sequence ID" value="BCK74974.1"/>
    <property type="molecule type" value="Genomic_DNA"/>
</dbReference>
<evidence type="ECO:0000313" key="1">
    <source>
        <dbReference type="EMBL" id="BCK74974.1"/>
    </source>
</evidence>
<evidence type="ECO:0000313" key="2">
    <source>
        <dbReference type="Proteomes" id="UP000516424"/>
    </source>
</evidence>
<dbReference type="RefSeq" id="WP_010668799.1">
    <property type="nucleotide sequence ID" value="NZ_AP023410.1"/>
</dbReference>